<evidence type="ECO:0000256" key="4">
    <source>
        <dbReference type="ARBA" id="ARBA00023239"/>
    </source>
</evidence>
<feature type="domain" description="Tetrapyrrole biosynthesis uroporphyrinogen III synthase" evidence="10">
    <location>
        <begin position="20"/>
        <end position="236"/>
    </location>
</feature>
<evidence type="ECO:0000256" key="9">
    <source>
        <dbReference type="RuleBase" id="RU366031"/>
    </source>
</evidence>
<dbReference type="UniPathway" id="UPA00251">
    <property type="reaction ID" value="UER00320"/>
</dbReference>
<reference evidence="11 12" key="1">
    <citation type="submission" date="2017-06" db="EMBL/GenBank/DDBJ databases">
        <authorList>
            <consortium name="Pathogen Informatics"/>
        </authorList>
    </citation>
    <scope>NUCLEOTIDE SEQUENCE [LARGE SCALE GENOMIC DNA]</scope>
    <source>
        <strain evidence="11 12">NCTC11865</strain>
    </source>
</reference>
<evidence type="ECO:0000256" key="7">
    <source>
        <dbReference type="ARBA" id="ARBA00040167"/>
    </source>
</evidence>
<dbReference type="GO" id="GO:0006782">
    <property type="term" value="P:protoporphyrinogen IX biosynthetic process"/>
    <property type="evidence" value="ECO:0007669"/>
    <property type="project" value="UniProtKB-UniRule"/>
</dbReference>
<proteinExistence type="inferred from homology"/>
<dbReference type="SUPFAM" id="SSF69618">
    <property type="entry name" value="HemD-like"/>
    <property type="match status" value="1"/>
</dbReference>
<comment type="similarity">
    <text evidence="2 9">Belongs to the uroporphyrinogen-III synthase family.</text>
</comment>
<comment type="catalytic activity">
    <reaction evidence="8 9">
        <text>hydroxymethylbilane = uroporphyrinogen III + H2O</text>
        <dbReference type="Rhea" id="RHEA:18965"/>
        <dbReference type="ChEBI" id="CHEBI:15377"/>
        <dbReference type="ChEBI" id="CHEBI:57308"/>
        <dbReference type="ChEBI" id="CHEBI:57845"/>
        <dbReference type="EC" id="4.2.1.75"/>
    </reaction>
</comment>
<dbReference type="InterPro" id="IPR039793">
    <property type="entry name" value="UROS/Hem4"/>
</dbReference>
<organism evidence="11 12">
    <name type="scientific">Cutibacterium granulosum</name>
    <dbReference type="NCBI Taxonomy" id="33011"/>
    <lineage>
        <taxon>Bacteria</taxon>
        <taxon>Bacillati</taxon>
        <taxon>Actinomycetota</taxon>
        <taxon>Actinomycetes</taxon>
        <taxon>Propionibacteriales</taxon>
        <taxon>Propionibacteriaceae</taxon>
        <taxon>Cutibacterium</taxon>
    </lineage>
</organism>
<dbReference type="eggNOG" id="COG1587">
    <property type="taxonomic scope" value="Bacteria"/>
</dbReference>
<dbReference type="AlphaFoldDB" id="A0A239W4I4"/>
<dbReference type="KEGG" id="cgrn:4412665_00203"/>
<evidence type="ECO:0000256" key="8">
    <source>
        <dbReference type="ARBA" id="ARBA00048617"/>
    </source>
</evidence>
<dbReference type="InterPro" id="IPR003754">
    <property type="entry name" value="4pyrrol_synth_uPrphyn_synth"/>
</dbReference>
<gene>
    <name evidence="11" type="ORF">SAMEA4412665_00203</name>
</gene>
<comment type="function">
    <text evidence="6 9">Catalyzes cyclization of the linear tetrapyrrole, hydroxymethylbilane, to the macrocyclic uroporphyrinogen III.</text>
</comment>
<comment type="pathway">
    <text evidence="1 9">Porphyrin-containing compound metabolism; protoporphyrin-IX biosynthesis; coproporphyrinogen-III from 5-aminolevulinate: step 3/4.</text>
</comment>
<dbReference type="Proteomes" id="UP000215332">
    <property type="component" value="Chromosome 1"/>
</dbReference>
<dbReference type="PANTHER" id="PTHR38042:SF1">
    <property type="entry name" value="UROPORPHYRINOGEN-III SYNTHASE, CHLOROPLASTIC"/>
    <property type="match status" value="1"/>
</dbReference>
<evidence type="ECO:0000256" key="1">
    <source>
        <dbReference type="ARBA" id="ARBA00004772"/>
    </source>
</evidence>
<keyword evidence="5 9" id="KW-0627">Porphyrin biosynthesis</keyword>
<name>A0A239W4I4_9ACTN</name>
<dbReference type="Pfam" id="PF02602">
    <property type="entry name" value="HEM4"/>
    <property type="match status" value="1"/>
</dbReference>
<keyword evidence="4 9" id="KW-0456">Lyase</keyword>
<dbReference type="GO" id="GO:0004852">
    <property type="term" value="F:uroporphyrinogen-III synthase activity"/>
    <property type="evidence" value="ECO:0007669"/>
    <property type="project" value="UniProtKB-UniRule"/>
</dbReference>
<evidence type="ECO:0000256" key="3">
    <source>
        <dbReference type="ARBA" id="ARBA00013109"/>
    </source>
</evidence>
<dbReference type="GO" id="GO:0006780">
    <property type="term" value="P:uroporphyrinogen III biosynthetic process"/>
    <property type="evidence" value="ECO:0007669"/>
    <property type="project" value="UniProtKB-UniRule"/>
</dbReference>
<dbReference type="EMBL" id="LT906441">
    <property type="protein sequence ID" value="SNV28863.1"/>
    <property type="molecule type" value="Genomic_DNA"/>
</dbReference>
<evidence type="ECO:0000256" key="2">
    <source>
        <dbReference type="ARBA" id="ARBA00008133"/>
    </source>
</evidence>
<dbReference type="RefSeq" id="WP_065860388.1">
    <property type="nucleotide sequence ID" value="NZ_LT906441.1"/>
</dbReference>
<evidence type="ECO:0000256" key="5">
    <source>
        <dbReference type="ARBA" id="ARBA00023244"/>
    </source>
</evidence>
<dbReference type="Gene3D" id="3.40.50.10090">
    <property type="match status" value="2"/>
</dbReference>
<dbReference type="PANTHER" id="PTHR38042">
    <property type="entry name" value="UROPORPHYRINOGEN-III SYNTHASE, CHLOROPLASTIC"/>
    <property type="match status" value="1"/>
</dbReference>
<evidence type="ECO:0000256" key="6">
    <source>
        <dbReference type="ARBA" id="ARBA00037589"/>
    </source>
</evidence>
<evidence type="ECO:0000313" key="12">
    <source>
        <dbReference type="Proteomes" id="UP000215332"/>
    </source>
</evidence>
<evidence type="ECO:0000259" key="10">
    <source>
        <dbReference type="Pfam" id="PF02602"/>
    </source>
</evidence>
<dbReference type="CDD" id="cd06578">
    <property type="entry name" value="HemD"/>
    <property type="match status" value="1"/>
</dbReference>
<accession>A0A239W4I4</accession>
<protein>
    <recommendedName>
        <fullName evidence="7 9">Uroporphyrinogen-III synthase</fullName>
        <ecNumber evidence="3 9">4.2.1.75</ecNumber>
    </recommendedName>
</protein>
<dbReference type="InterPro" id="IPR036108">
    <property type="entry name" value="4pyrrol_syn_uPrphyn_synt_sf"/>
</dbReference>
<dbReference type="EC" id="4.2.1.75" evidence="3 9"/>
<sequence length="245" mass="25368">MSTQAVLPPVLVPRKSSHDRIGTALKQHGFGVIHAAVTRIVTLPDAEKLHEEATWQADWLVVTSANTVRMLPPDRLTRAREGGMRVAAVGRATARALAGLGVKADLVPQTQSGAGLVDAWSEEGARVLLPVSQLAAPTVPEGLAAKGCHVNRVDAYTSEALEELPEVVVQAWPALAAVVVTSSSVARALAHLTEQAGLAWTRQQPIAIGGPTAATLAELGYPAAAVAAAPTPEGILTATLGVIHD</sequence>
<evidence type="ECO:0000313" key="11">
    <source>
        <dbReference type="EMBL" id="SNV28863.1"/>
    </source>
</evidence>